<organism evidence="2">
    <name type="scientific">Blastobotrys adeninivorans</name>
    <name type="common">Yeast</name>
    <name type="synonym">Arxula adeninivorans</name>
    <dbReference type="NCBI Taxonomy" id="409370"/>
    <lineage>
        <taxon>Eukaryota</taxon>
        <taxon>Fungi</taxon>
        <taxon>Dikarya</taxon>
        <taxon>Ascomycota</taxon>
        <taxon>Saccharomycotina</taxon>
        <taxon>Dipodascomycetes</taxon>
        <taxon>Dipodascales</taxon>
        <taxon>Trichomonascaceae</taxon>
        <taxon>Blastobotrys</taxon>
    </lineage>
</organism>
<reference evidence="2" key="2">
    <citation type="submission" date="2014-06" db="EMBL/GenBank/DDBJ databases">
        <title>The complete genome of Blastobotrys (Arxula) adeninivorans LS3 - a yeast of biotechnological interest.</title>
        <authorList>
            <person name="Kunze G."/>
            <person name="Gaillardin C."/>
            <person name="Czernicka M."/>
            <person name="Durrens P."/>
            <person name="Martin T."/>
            <person name="Boer E."/>
            <person name="Gabaldon T."/>
            <person name="Cruz J."/>
            <person name="Talla E."/>
            <person name="Marck C."/>
            <person name="Goffeau A."/>
            <person name="Barbe V."/>
            <person name="Baret P."/>
            <person name="Baronian K."/>
            <person name="Beier S."/>
            <person name="Bleykasten C."/>
            <person name="Bode R."/>
            <person name="Casaregola S."/>
            <person name="Despons L."/>
            <person name="Fairhead C."/>
            <person name="Giersberg M."/>
            <person name="Gierski P."/>
            <person name="Hahnel U."/>
            <person name="Hartmann A."/>
            <person name="Jankowska D."/>
            <person name="Jubin C."/>
            <person name="Jung P."/>
            <person name="Lafontaine I."/>
            <person name="Leh-Louis V."/>
            <person name="Lemaire M."/>
            <person name="Marcet-Houben M."/>
            <person name="Mascher M."/>
            <person name="Morel G."/>
            <person name="Richard G.-F."/>
            <person name="Riechen J."/>
            <person name="Sacerdot C."/>
            <person name="Sarkar A."/>
            <person name="Savel G."/>
            <person name="Schacherer J."/>
            <person name="Sherman D."/>
            <person name="Straub M.-L."/>
            <person name="Stein N."/>
            <person name="Thierry A."/>
            <person name="Trautwein-Schult A."/>
            <person name="Westhof E."/>
            <person name="Worch S."/>
            <person name="Dujon B."/>
            <person name="Souciet J.-L."/>
            <person name="Wincker P."/>
            <person name="Scholz U."/>
            <person name="Neuveglise N."/>
        </authorList>
    </citation>
    <scope>NUCLEOTIDE SEQUENCE</scope>
    <source>
        <strain evidence="2">LS3</strain>
    </source>
</reference>
<dbReference type="Pfam" id="PF10295">
    <property type="entry name" value="DUF2406"/>
    <property type="match status" value="1"/>
</dbReference>
<gene>
    <name evidence="2" type="ORF">GNLVRS02_ARAD1B17226g</name>
</gene>
<accession>A0A060T684</accession>
<evidence type="ECO:0000256" key="1">
    <source>
        <dbReference type="SAM" id="MobiDB-lite"/>
    </source>
</evidence>
<dbReference type="PhylomeDB" id="A0A060T684"/>
<dbReference type="EMBL" id="HG937692">
    <property type="protein sequence ID" value="CDP36620.1"/>
    <property type="molecule type" value="Genomic_DNA"/>
</dbReference>
<evidence type="ECO:0000313" key="2">
    <source>
        <dbReference type="EMBL" id="CDP36620.1"/>
    </source>
</evidence>
<sequence length="181" mass="20412">MPLFGNRKSSSMADTQVLHQRENSKSYKEHHSDIHDPILSAIQDPQPFEQQISGHRTNPSLSPETRYRDVFGNVIAQPDNSNPTRPRNERPLDTIRAFEYACTGDERIRDEMETPRLGWGVRRGFASVPQFDSNPYAASSTPTNPVVSFSGGGNMEQGYVRPQTKAPEPKKKKGLFGRKKK</sequence>
<name>A0A060T684_BLAAD</name>
<proteinExistence type="predicted"/>
<dbReference type="AlphaFoldDB" id="A0A060T684"/>
<feature type="region of interest" description="Disordered" evidence="1">
    <location>
        <begin position="1"/>
        <end position="32"/>
    </location>
</feature>
<feature type="compositionally biased region" description="Basic residues" evidence="1">
    <location>
        <begin position="170"/>
        <end position="181"/>
    </location>
</feature>
<feature type="compositionally biased region" description="Basic and acidic residues" evidence="1">
    <location>
        <begin position="19"/>
        <end position="32"/>
    </location>
</feature>
<reference evidence="2" key="1">
    <citation type="submission" date="2014-02" db="EMBL/GenBank/DDBJ databases">
        <authorList>
            <person name="Genoscope - CEA"/>
        </authorList>
    </citation>
    <scope>NUCLEOTIDE SEQUENCE</scope>
    <source>
        <strain evidence="2">LS3</strain>
    </source>
</reference>
<feature type="compositionally biased region" description="Polar residues" evidence="1">
    <location>
        <begin position="136"/>
        <end position="147"/>
    </location>
</feature>
<feature type="compositionally biased region" description="Polar residues" evidence="1">
    <location>
        <begin position="7"/>
        <end position="18"/>
    </location>
</feature>
<dbReference type="PANTHER" id="PTHR28186">
    <property type="entry name" value="MEIOTICALLY UP-REGULATED GENE 9 PROTEIN"/>
    <property type="match status" value="1"/>
</dbReference>
<protein>
    <submittedName>
        <fullName evidence="2">ARAD1B17226p</fullName>
    </submittedName>
</protein>
<dbReference type="InterPro" id="IPR018809">
    <property type="entry name" value="DUF2406"/>
</dbReference>
<feature type="region of interest" description="Disordered" evidence="1">
    <location>
        <begin position="136"/>
        <end position="181"/>
    </location>
</feature>
<dbReference type="PANTHER" id="PTHR28186:SF1">
    <property type="entry name" value="MEIOTICALLY UP-REGULATED GENE 9 PROTEIN"/>
    <property type="match status" value="1"/>
</dbReference>